<evidence type="ECO:0000313" key="3">
    <source>
        <dbReference type="Proteomes" id="UP000237347"/>
    </source>
</evidence>
<accession>A0AAW0L1I7</accession>
<evidence type="ECO:0000256" key="1">
    <source>
        <dbReference type="SAM" id="SignalP"/>
    </source>
</evidence>
<feature type="chain" id="PRO_5043878014" description="DUF4283 domain-containing protein" evidence="1">
    <location>
        <begin position="19"/>
        <end position="79"/>
    </location>
</feature>
<feature type="signal peptide" evidence="1">
    <location>
        <begin position="1"/>
        <end position="18"/>
    </location>
</feature>
<sequence length="79" mass="8866">MARIVSFVSLPIWVQVWGLPFNLINEEVGWAIRKGLGHVVEFDSKAWLGYAMDVVYLVMKQMSASIETKTVVTIHMGNG</sequence>
<protein>
    <recommendedName>
        <fullName evidence="4">DUF4283 domain-containing protein</fullName>
    </recommendedName>
</protein>
<name>A0AAW0L1I7_QUESU</name>
<dbReference type="EMBL" id="PKMF04000169">
    <property type="protein sequence ID" value="KAK7845540.1"/>
    <property type="molecule type" value="Genomic_DNA"/>
</dbReference>
<evidence type="ECO:0008006" key="4">
    <source>
        <dbReference type="Google" id="ProtNLM"/>
    </source>
</evidence>
<comment type="caution">
    <text evidence="2">The sequence shown here is derived from an EMBL/GenBank/DDBJ whole genome shotgun (WGS) entry which is preliminary data.</text>
</comment>
<reference evidence="2 3" key="1">
    <citation type="journal article" date="2018" name="Sci. Data">
        <title>The draft genome sequence of cork oak.</title>
        <authorList>
            <person name="Ramos A.M."/>
            <person name="Usie A."/>
            <person name="Barbosa P."/>
            <person name="Barros P.M."/>
            <person name="Capote T."/>
            <person name="Chaves I."/>
            <person name="Simoes F."/>
            <person name="Abreu I."/>
            <person name="Carrasquinho I."/>
            <person name="Faro C."/>
            <person name="Guimaraes J.B."/>
            <person name="Mendonca D."/>
            <person name="Nobrega F."/>
            <person name="Rodrigues L."/>
            <person name="Saibo N.J.M."/>
            <person name="Varela M.C."/>
            <person name="Egas C."/>
            <person name="Matos J."/>
            <person name="Miguel C.M."/>
            <person name="Oliveira M.M."/>
            <person name="Ricardo C.P."/>
            <person name="Goncalves S."/>
        </authorList>
    </citation>
    <scope>NUCLEOTIDE SEQUENCE [LARGE SCALE GENOMIC DNA]</scope>
    <source>
        <strain evidence="3">cv. HL8</strain>
    </source>
</reference>
<dbReference type="AlphaFoldDB" id="A0AAW0L1I7"/>
<organism evidence="2 3">
    <name type="scientific">Quercus suber</name>
    <name type="common">Cork oak</name>
    <dbReference type="NCBI Taxonomy" id="58331"/>
    <lineage>
        <taxon>Eukaryota</taxon>
        <taxon>Viridiplantae</taxon>
        <taxon>Streptophyta</taxon>
        <taxon>Embryophyta</taxon>
        <taxon>Tracheophyta</taxon>
        <taxon>Spermatophyta</taxon>
        <taxon>Magnoliopsida</taxon>
        <taxon>eudicotyledons</taxon>
        <taxon>Gunneridae</taxon>
        <taxon>Pentapetalae</taxon>
        <taxon>rosids</taxon>
        <taxon>fabids</taxon>
        <taxon>Fagales</taxon>
        <taxon>Fagaceae</taxon>
        <taxon>Quercus</taxon>
    </lineage>
</organism>
<proteinExistence type="predicted"/>
<keyword evidence="3" id="KW-1185">Reference proteome</keyword>
<gene>
    <name evidence="2" type="ORF">CFP56_009211</name>
</gene>
<keyword evidence="1" id="KW-0732">Signal</keyword>
<evidence type="ECO:0000313" key="2">
    <source>
        <dbReference type="EMBL" id="KAK7845540.1"/>
    </source>
</evidence>
<dbReference type="Proteomes" id="UP000237347">
    <property type="component" value="Unassembled WGS sequence"/>
</dbReference>